<evidence type="ECO:0000256" key="2">
    <source>
        <dbReference type="SAM" id="SignalP"/>
    </source>
</evidence>
<dbReference type="InterPro" id="IPR019595">
    <property type="entry name" value="DUF2470"/>
</dbReference>
<evidence type="ECO:0000259" key="3">
    <source>
        <dbReference type="Pfam" id="PF10615"/>
    </source>
</evidence>
<reference evidence="4" key="1">
    <citation type="submission" date="2021-06" db="EMBL/GenBank/DDBJ databases">
        <title>Candida auris outbreak in lebanese hospital.</title>
        <authorList>
            <person name="Finianos M."/>
        </authorList>
    </citation>
    <scope>NUCLEOTIDE SEQUENCE</scope>
    <source>
        <strain evidence="4">CA7LBN</strain>
    </source>
</reference>
<evidence type="ECO:0000256" key="1">
    <source>
        <dbReference type="SAM" id="MobiDB-lite"/>
    </source>
</evidence>
<dbReference type="EMBL" id="CP076754">
    <property type="protein sequence ID" value="QWW25480.1"/>
    <property type="molecule type" value="Genomic_DNA"/>
</dbReference>
<gene>
    <name evidence="4" type="ORF">CA7LBN_004367</name>
</gene>
<keyword evidence="2" id="KW-0732">Signal</keyword>
<dbReference type="PANTHER" id="PTHR37783">
    <property type="entry name" value="MEMBRANE PROTEIN, PUTATIVE (AFU_ORTHOLOGUE AFUA_1G04315)-RELATED"/>
    <property type="match status" value="1"/>
</dbReference>
<dbReference type="AlphaFoldDB" id="A0A8F2W5N4"/>
<organism evidence="4">
    <name type="scientific">Candidozyma auris</name>
    <name type="common">Yeast</name>
    <name type="synonym">Candida auris</name>
    <dbReference type="NCBI Taxonomy" id="498019"/>
    <lineage>
        <taxon>Eukaryota</taxon>
        <taxon>Fungi</taxon>
        <taxon>Dikarya</taxon>
        <taxon>Ascomycota</taxon>
        <taxon>Saccharomycotina</taxon>
        <taxon>Pichiomycetes</taxon>
        <taxon>Metschnikowiaceae</taxon>
        <taxon>Candidozyma</taxon>
    </lineage>
</organism>
<feature type="domain" description="DUF2470" evidence="3">
    <location>
        <begin position="284"/>
        <end position="370"/>
    </location>
</feature>
<dbReference type="Pfam" id="PF10615">
    <property type="entry name" value="DUF2470"/>
    <property type="match status" value="1"/>
</dbReference>
<feature type="region of interest" description="Disordered" evidence="1">
    <location>
        <begin position="258"/>
        <end position="283"/>
    </location>
</feature>
<dbReference type="Proteomes" id="UP000825438">
    <property type="component" value="Chromosome VI"/>
</dbReference>
<evidence type="ECO:0000313" key="4">
    <source>
        <dbReference type="EMBL" id="QWW25480.1"/>
    </source>
</evidence>
<accession>A0A8F2W5N4</accession>
<dbReference type="PANTHER" id="PTHR37783:SF1">
    <property type="entry name" value="MEMBRANE PROTEIN, PUTATIVE (AFU_ORTHOLOGUE AFUA_1G04315)-RELATED"/>
    <property type="match status" value="1"/>
</dbReference>
<dbReference type="InterPro" id="IPR037119">
    <property type="entry name" value="Haem_oxidase_HugZ-like_sf"/>
</dbReference>
<protein>
    <recommendedName>
        <fullName evidence="3">DUF2470 domain-containing protein</fullName>
    </recommendedName>
</protein>
<name>A0A8F2W5N4_CANAR</name>
<feature type="signal peptide" evidence="2">
    <location>
        <begin position="1"/>
        <end position="18"/>
    </location>
</feature>
<dbReference type="Gene3D" id="3.20.180.10">
    <property type="entry name" value="PNP-oxidase-like"/>
    <property type="match status" value="1"/>
</dbReference>
<proteinExistence type="predicted"/>
<feature type="chain" id="PRO_5034689183" description="DUF2470 domain-containing protein" evidence="2">
    <location>
        <begin position="19"/>
        <end position="507"/>
    </location>
</feature>
<sequence>MAYWLIYLVTILSHFVVASFHDDGLVPQARTFKSLEDLKDSTFWRNFVMTRNPIIANTTALYIEDTNSVFIFDERVEPAKWKVWLGWKPDVRLTEVSLGAKSDDISIDHFPLVTVSAEHNSDSGSVERELTDGFGIAVSVNSRMSSKLLTVGLKTGLSSVYGVDVTLTEAIICTASKGGKVQMQVSTKVSYFPLAKSRRVDYVERGKIFNFGSWESVSSRIDNEEYEGAMFYSPRVLSQQRCVTNESYFENIGNRRWLSRSPSSKAKGSEETSDQSESRMSDHSKRVITHMNKDHQLALVDYVVVYGKVPVGELDPSSVQMIAVDEKSTTLSFKRNSKTEELKLSWNELPEGDKVQVNSIMDIKAKVIAMAKYAASVQGFSHKQLKKVVLPNRPTQVFMYLVAVALALGTVDKYWLRNLISKDVYLSQLVSYTPKILKTWGALFEDHVRTFTIALYAVHLVEIAVVSLPKLNKYRASTWRKLAWAGMHLVEGFLIFPRLNKALEGAH</sequence>